<comment type="similarity">
    <text evidence="2 9">Belongs to the MGMT family.</text>
</comment>
<comment type="catalytic activity">
    <reaction evidence="8 9">
        <text>a 6-O-methyl-2'-deoxyguanosine in DNA + L-cysteinyl-[protein] = S-methyl-L-cysteinyl-[protein] + a 2'-deoxyguanosine in DNA</text>
        <dbReference type="Rhea" id="RHEA:24000"/>
        <dbReference type="Rhea" id="RHEA-COMP:10131"/>
        <dbReference type="Rhea" id="RHEA-COMP:10132"/>
        <dbReference type="Rhea" id="RHEA-COMP:11367"/>
        <dbReference type="Rhea" id="RHEA-COMP:11368"/>
        <dbReference type="ChEBI" id="CHEBI:29950"/>
        <dbReference type="ChEBI" id="CHEBI:82612"/>
        <dbReference type="ChEBI" id="CHEBI:85445"/>
        <dbReference type="ChEBI" id="CHEBI:85448"/>
        <dbReference type="EC" id="2.1.1.63"/>
    </reaction>
</comment>
<name>A0A917GIU5_9GAMM</name>
<protein>
    <recommendedName>
        <fullName evidence="9">Methylated-DNA--protein-cysteine methyltransferase</fullName>
        <ecNumber evidence="9">2.1.1.63</ecNumber>
    </recommendedName>
    <alternativeName>
        <fullName evidence="9">6-O-methylguanine-DNA methyltransferase</fullName>
        <shortName evidence="9">MGMT</shortName>
    </alternativeName>
    <alternativeName>
        <fullName evidence="9">O-6-methylguanine-DNA-alkyltransferase</fullName>
    </alternativeName>
</protein>
<dbReference type="EC" id="2.1.1.63" evidence="9"/>
<evidence type="ECO:0000256" key="1">
    <source>
        <dbReference type="ARBA" id="ARBA00001286"/>
    </source>
</evidence>
<evidence type="ECO:0000313" key="12">
    <source>
        <dbReference type="EMBL" id="GGG48199.1"/>
    </source>
</evidence>
<dbReference type="EMBL" id="BMIY01000001">
    <property type="protein sequence ID" value="GGG48199.1"/>
    <property type="molecule type" value="Genomic_DNA"/>
</dbReference>
<keyword evidence="5 9" id="KW-0808">Transferase</keyword>
<accession>A0A917GIU5</accession>
<dbReference type="SUPFAM" id="SSF46767">
    <property type="entry name" value="Methylated DNA-protein cysteine methyltransferase, C-terminal domain"/>
    <property type="match status" value="1"/>
</dbReference>
<dbReference type="InterPro" id="IPR014048">
    <property type="entry name" value="MethylDNA_cys_MeTrfase_DNA-bd"/>
</dbReference>
<evidence type="ECO:0000259" key="11">
    <source>
        <dbReference type="Pfam" id="PF02870"/>
    </source>
</evidence>
<evidence type="ECO:0000256" key="2">
    <source>
        <dbReference type="ARBA" id="ARBA00008711"/>
    </source>
</evidence>
<keyword evidence="7 9" id="KW-0234">DNA repair</keyword>
<dbReference type="PROSITE" id="PS00374">
    <property type="entry name" value="MGMT"/>
    <property type="match status" value="1"/>
</dbReference>
<evidence type="ECO:0000259" key="10">
    <source>
        <dbReference type="Pfam" id="PF01035"/>
    </source>
</evidence>
<dbReference type="HAMAP" id="MF_00772">
    <property type="entry name" value="OGT"/>
    <property type="match status" value="1"/>
</dbReference>
<comment type="miscellaneous">
    <text evidence="9">This enzyme catalyzes only one turnover and therefore is not strictly catalytic. According to one definition, an enzyme is a biocatalyst that acts repeatedly and over many reaction cycles.</text>
</comment>
<proteinExistence type="inferred from homology"/>
<dbReference type="PANTHER" id="PTHR10815">
    <property type="entry name" value="METHYLATED-DNA--PROTEIN-CYSTEINE METHYLTRANSFERASE"/>
    <property type="match status" value="1"/>
</dbReference>
<organism evidence="12 13">
    <name type="scientific">Pseudohongiella nitratireducens</name>
    <dbReference type="NCBI Taxonomy" id="1768907"/>
    <lineage>
        <taxon>Bacteria</taxon>
        <taxon>Pseudomonadati</taxon>
        <taxon>Pseudomonadota</taxon>
        <taxon>Gammaproteobacteria</taxon>
        <taxon>Pseudomonadales</taxon>
        <taxon>Pseudohongiellaceae</taxon>
        <taxon>Pseudohongiella</taxon>
    </lineage>
</organism>
<comment type="catalytic activity">
    <reaction evidence="1 9">
        <text>a 4-O-methyl-thymidine in DNA + L-cysteinyl-[protein] = a thymidine in DNA + S-methyl-L-cysteinyl-[protein]</text>
        <dbReference type="Rhea" id="RHEA:53428"/>
        <dbReference type="Rhea" id="RHEA-COMP:10131"/>
        <dbReference type="Rhea" id="RHEA-COMP:10132"/>
        <dbReference type="Rhea" id="RHEA-COMP:13555"/>
        <dbReference type="Rhea" id="RHEA-COMP:13556"/>
        <dbReference type="ChEBI" id="CHEBI:29950"/>
        <dbReference type="ChEBI" id="CHEBI:82612"/>
        <dbReference type="ChEBI" id="CHEBI:137386"/>
        <dbReference type="ChEBI" id="CHEBI:137387"/>
        <dbReference type="EC" id="2.1.1.63"/>
    </reaction>
</comment>
<reference evidence="12" key="1">
    <citation type="journal article" date="2014" name="Int. J. Syst. Evol. Microbiol.">
        <title>Complete genome sequence of Corynebacterium casei LMG S-19264T (=DSM 44701T), isolated from a smear-ripened cheese.</title>
        <authorList>
            <consortium name="US DOE Joint Genome Institute (JGI-PGF)"/>
            <person name="Walter F."/>
            <person name="Albersmeier A."/>
            <person name="Kalinowski J."/>
            <person name="Ruckert C."/>
        </authorList>
    </citation>
    <scope>NUCLEOTIDE SEQUENCE</scope>
    <source>
        <strain evidence="12">CGMCC 1.15425</strain>
    </source>
</reference>
<evidence type="ECO:0000256" key="6">
    <source>
        <dbReference type="ARBA" id="ARBA00022763"/>
    </source>
</evidence>
<feature type="domain" description="Methylguanine DNA methyltransferase ribonuclease-like" evidence="11">
    <location>
        <begin position="5"/>
        <end position="74"/>
    </location>
</feature>
<dbReference type="CDD" id="cd06445">
    <property type="entry name" value="ATase"/>
    <property type="match status" value="1"/>
</dbReference>
<dbReference type="GO" id="GO:0032259">
    <property type="term" value="P:methylation"/>
    <property type="evidence" value="ECO:0007669"/>
    <property type="project" value="UniProtKB-KW"/>
</dbReference>
<sequence length="168" mass="18468">MPQEVYYSHYTSPVGQLMLVGDGASLQALRFDKVGDSIRPQPDWLRRNAAFSSVKQQLDAYFAGELTRFSLSLSPQGTDFQCRVWQALQDIPYGATCSYLDIANTLSDPNATRAVGAANGKNPIPIIIPCHRVIGRDGSLTGFGGGLERKRFLLALEQKNIPFELTGF</sequence>
<keyword evidence="6 9" id="KW-0227">DNA damage</keyword>
<evidence type="ECO:0000256" key="8">
    <source>
        <dbReference type="ARBA" id="ARBA00049348"/>
    </source>
</evidence>
<dbReference type="GO" id="GO:0005737">
    <property type="term" value="C:cytoplasm"/>
    <property type="evidence" value="ECO:0007669"/>
    <property type="project" value="UniProtKB-SubCell"/>
</dbReference>
<evidence type="ECO:0000256" key="4">
    <source>
        <dbReference type="ARBA" id="ARBA00022603"/>
    </source>
</evidence>
<dbReference type="Pfam" id="PF01035">
    <property type="entry name" value="DNA_binding_1"/>
    <property type="match status" value="1"/>
</dbReference>
<evidence type="ECO:0000256" key="7">
    <source>
        <dbReference type="ARBA" id="ARBA00023204"/>
    </source>
</evidence>
<dbReference type="GO" id="GO:0006307">
    <property type="term" value="P:DNA alkylation repair"/>
    <property type="evidence" value="ECO:0007669"/>
    <property type="project" value="UniProtKB-UniRule"/>
</dbReference>
<reference evidence="12" key="2">
    <citation type="submission" date="2020-09" db="EMBL/GenBank/DDBJ databases">
        <authorList>
            <person name="Sun Q."/>
            <person name="Zhou Y."/>
        </authorList>
    </citation>
    <scope>NUCLEOTIDE SEQUENCE</scope>
    <source>
        <strain evidence="12">CGMCC 1.15425</strain>
    </source>
</reference>
<comment type="function">
    <text evidence="9">Involved in the cellular defense against the biological effects of O6-methylguanine (O6-MeG) and O4-methylthymine (O4-MeT) in DNA. Repairs the methylated nucleobase in DNA by stoichiometrically transferring the methyl group to a cysteine residue in the enzyme. This is a suicide reaction: the enzyme is irreversibly inactivated.</text>
</comment>
<dbReference type="OrthoDB" id="9811249at2"/>
<dbReference type="InterPro" id="IPR023546">
    <property type="entry name" value="MGMT"/>
</dbReference>
<dbReference type="FunFam" id="1.10.10.10:FF:000214">
    <property type="entry name" value="Methylated-DNA--protein-cysteine methyltransferase"/>
    <property type="match status" value="1"/>
</dbReference>
<evidence type="ECO:0000313" key="13">
    <source>
        <dbReference type="Proteomes" id="UP000627715"/>
    </source>
</evidence>
<keyword evidence="4 9" id="KW-0489">Methyltransferase</keyword>
<dbReference type="Pfam" id="PF02870">
    <property type="entry name" value="Methyltransf_1N"/>
    <property type="match status" value="1"/>
</dbReference>
<dbReference type="Gene3D" id="1.10.10.10">
    <property type="entry name" value="Winged helix-like DNA-binding domain superfamily/Winged helix DNA-binding domain"/>
    <property type="match status" value="1"/>
</dbReference>
<keyword evidence="3 9" id="KW-0963">Cytoplasm</keyword>
<dbReference type="Proteomes" id="UP000627715">
    <property type="component" value="Unassembled WGS sequence"/>
</dbReference>
<evidence type="ECO:0000256" key="5">
    <source>
        <dbReference type="ARBA" id="ARBA00022679"/>
    </source>
</evidence>
<dbReference type="GO" id="GO:0003908">
    <property type="term" value="F:methylated-DNA-[protein]-cysteine S-methyltransferase activity"/>
    <property type="evidence" value="ECO:0007669"/>
    <property type="project" value="UniProtKB-UniRule"/>
</dbReference>
<dbReference type="SUPFAM" id="SSF53155">
    <property type="entry name" value="Methylated DNA-protein cysteine methyltransferase domain"/>
    <property type="match status" value="1"/>
</dbReference>
<dbReference type="RefSeq" id="WP_068812538.1">
    <property type="nucleotide sequence ID" value="NZ_BMIY01000001.1"/>
</dbReference>
<gene>
    <name evidence="12" type="primary">ogt</name>
    <name evidence="12" type="ORF">GCM10011403_01540</name>
</gene>
<dbReference type="PANTHER" id="PTHR10815:SF5">
    <property type="entry name" value="METHYLATED-DNA--PROTEIN-CYSTEINE METHYLTRANSFERASE"/>
    <property type="match status" value="1"/>
</dbReference>
<evidence type="ECO:0000256" key="3">
    <source>
        <dbReference type="ARBA" id="ARBA00022490"/>
    </source>
</evidence>
<dbReference type="InterPro" id="IPR036217">
    <property type="entry name" value="MethylDNA_cys_MeTrfase_DNAb"/>
</dbReference>
<dbReference type="InterPro" id="IPR008332">
    <property type="entry name" value="MethylG_MeTrfase_N"/>
</dbReference>
<dbReference type="InterPro" id="IPR036631">
    <property type="entry name" value="MGMT_N_sf"/>
</dbReference>
<feature type="active site" description="Nucleophile; methyl group acceptor" evidence="9">
    <location>
        <position position="130"/>
    </location>
</feature>
<dbReference type="NCBIfam" id="TIGR00589">
    <property type="entry name" value="ogt"/>
    <property type="match status" value="1"/>
</dbReference>
<dbReference type="InterPro" id="IPR036388">
    <property type="entry name" value="WH-like_DNA-bd_sf"/>
</dbReference>
<evidence type="ECO:0000256" key="9">
    <source>
        <dbReference type="HAMAP-Rule" id="MF_00772"/>
    </source>
</evidence>
<comment type="caution">
    <text evidence="12">The sequence shown here is derived from an EMBL/GenBank/DDBJ whole genome shotgun (WGS) entry which is preliminary data.</text>
</comment>
<comment type="subcellular location">
    <subcellularLocation>
        <location evidence="9">Cytoplasm</location>
    </subcellularLocation>
</comment>
<keyword evidence="13" id="KW-1185">Reference proteome</keyword>
<feature type="domain" description="Methylated-DNA-[protein]-cysteine S-methyltransferase DNA binding" evidence="10">
    <location>
        <begin position="79"/>
        <end position="158"/>
    </location>
</feature>
<dbReference type="InterPro" id="IPR001497">
    <property type="entry name" value="MethylDNA_cys_MeTrfase_AS"/>
</dbReference>
<dbReference type="Gene3D" id="3.30.160.70">
    <property type="entry name" value="Methylated DNA-protein cysteine methyltransferase domain"/>
    <property type="match status" value="1"/>
</dbReference>
<dbReference type="AlphaFoldDB" id="A0A917GIU5"/>